<dbReference type="InterPro" id="IPR044808">
    <property type="entry name" value="ERF_plant"/>
</dbReference>
<dbReference type="InterPro" id="IPR001471">
    <property type="entry name" value="AP2/ERF_dom"/>
</dbReference>
<evidence type="ECO:0000313" key="10">
    <source>
        <dbReference type="Proteomes" id="UP001227230"/>
    </source>
</evidence>
<feature type="domain" description="AP2/ERF" evidence="8">
    <location>
        <begin position="119"/>
        <end position="176"/>
    </location>
</feature>
<proteinExistence type="inferred from homology"/>
<dbReference type="SMART" id="SM00380">
    <property type="entry name" value="AP2"/>
    <property type="match status" value="1"/>
</dbReference>
<reference evidence="9 10" key="1">
    <citation type="journal article" date="2023" name="Hortic Res">
        <title>The complete reference genome for grapevine (Vitis vinifera L.) genetics and breeding.</title>
        <authorList>
            <person name="Shi X."/>
            <person name="Cao S."/>
            <person name="Wang X."/>
            <person name="Huang S."/>
            <person name="Wang Y."/>
            <person name="Liu Z."/>
            <person name="Liu W."/>
            <person name="Leng X."/>
            <person name="Peng Y."/>
            <person name="Wang N."/>
            <person name="Wang Y."/>
            <person name="Ma Z."/>
            <person name="Xu X."/>
            <person name="Zhang F."/>
            <person name="Xue H."/>
            <person name="Zhong H."/>
            <person name="Wang Y."/>
            <person name="Zhang K."/>
            <person name="Velt A."/>
            <person name="Avia K."/>
            <person name="Holtgrawe D."/>
            <person name="Grimplet J."/>
            <person name="Matus J.T."/>
            <person name="Ware D."/>
            <person name="Wu X."/>
            <person name="Wang H."/>
            <person name="Liu C."/>
            <person name="Fang Y."/>
            <person name="Rustenholz C."/>
            <person name="Cheng Z."/>
            <person name="Xiao H."/>
            <person name="Zhou Y."/>
        </authorList>
    </citation>
    <scope>NUCLEOTIDE SEQUENCE [LARGE SCALE GENOMIC DNA]</scope>
    <source>
        <strain evidence="10">cv. Pinot noir / PN40024</strain>
        <tissue evidence="9">Leaf</tissue>
    </source>
</reference>
<comment type="subcellular location">
    <subcellularLocation>
        <location evidence="1">Nucleus</location>
    </subcellularLocation>
</comment>
<evidence type="ECO:0000256" key="6">
    <source>
        <dbReference type="ARBA" id="ARBA00024343"/>
    </source>
</evidence>
<evidence type="ECO:0000259" key="8">
    <source>
        <dbReference type="PROSITE" id="PS51032"/>
    </source>
</evidence>
<dbReference type="Gene3D" id="3.30.730.10">
    <property type="entry name" value="AP2/ERF domain"/>
    <property type="match status" value="1"/>
</dbReference>
<dbReference type="InterPro" id="IPR016177">
    <property type="entry name" value="DNA-bd_dom_sf"/>
</dbReference>
<dbReference type="PRINTS" id="PR00367">
    <property type="entry name" value="ETHRSPELEMNT"/>
</dbReference>
<evidence type="ECO:0000256" key="4">
    <source>
        <dbReference type="ARBA" id="ARBA00023163"/>
    </source>
</evidence>
<protein>
    <recommendedName>
        <fullName evidence="8">AP2/ERF domain-containing protein</fullName>
    </recommendedName>
</protein>
<evidence type="ECO:0000256" key="5">
    <source>
        <dbReference type="ARBA" id="ARBA00023242"/>
    </source>
</evidence>
<dbReference type="Proteomes" id="UP001227230">
    <property type="component" value="Chromosome 3"/>
</dbReference>
<dbReference type="SUPFAM" id="SSF54171">
    <property type="entry name" value="DNA-binding domain"/>
    <property type="match status" value="1"/>
</dbReference>
<evidence type="ECO:0000256" key="1">
    <source>
        <dbReference type="ARBA" id="ARBA00004123"/>
    </source>
</evidence>
<sequence>MQQRTPKRQKHASAPLSAGETASLQSPPQRLTPEQEGAIIVAALKTVISGGDAQDFRLFPSSMDCATTSTDVHGNAFLPISDPEPCQFCKIKGCLGCNFFQEDSKSVSVATTTKKKKKNYRGVRQRPWGKWAAEIRDPRRAARVWLGTFDTAEAAARAYDKAAIDFRGPRAKLNFPFPDNTLLTQNTVETEQPLQENQGNSEFLAQTGDINENGFWEMIGNDQWMTMVGFTGGDSSDSATTGNAHSF</sequence>
<feature type="region of interest" description="Disordered" evidence="7">
    <location>
        <begin position="1"/>
        <end position="32"/>
    </location>
</feature>
<keyword evidence="4" id="KW-0804">Transcription</keyword>
<dbReference type="PROSITE" id="PS51032">
    <property type="entry name" value="AP2_ERF"/>
    <property type="match status" value="1"/>
</dbReference>
<evidence type="ECO:0000256" key="2">
    <source>
        <dbReference type="ARBA" id="ARBA00023015"/>
    </source>
</evidence>
<keyword evidence="10" id="KW-1185">Reference proteome</keyword>
<keyword evidence="3" id="KW-0238">DNA-binding</keyword>
<keyword evidence="2" id="KW-0805">Transcription regulation</keyword>
<dbReference type="PANTHER" id="PTHR31190">
    <property type="entry name" value="DNA-BINDING DOMAIN"/>
    <property type="match status" value="1"/>
</dbReference>
<evidence type="ECO:0000313" key="9">
    <source>
        <dbReference type="EMBL" id="WJZ83868.1"/>
    </source>
</evidence>
<accession>A0ABY9BLS1</accession>
<organism evidence="9 10">
    <name type="scientific">Vitis vinifera</name>
    <name type="common">Grape</name>
    <dbReference type="NCBI Taxonomy" id="29760"/>
    <lineage>
        <taxon>Eukaryota</taxon>
        <taxon>Viridiplantae</taxon>
        <taxon>Streptophyta</taxon>
        <taxon>Embryophyta</taxon>
        <taxon>Tracheophyta</taxon>
        <taxon>Spermatophyta</taxon>
        <taxon>Magnoliopsida</taxon>
        <taxon>eudicotyledons</taxon>
        <taxon>Gunneridae</taxon>
        <taxon>Pentapetalae</taxon>
        <taxon>rosids</taxon>
        <taxon>Vitales</taxon>
        <taxon>Vitaceae</taxon>
        <taxon>Viteae</taxon>
        <taxon>Vitis</taxon>
    </lineage>
</organism>
<dbReference type="PANTHER" id="PTHR31190:SF181">
    <property type="entry name" value="OS02G0764700 PROTEIN"/>
    <property type="match status" value="1"/>
</dbReference>
<dbReference type="InterPro" id="IPR036955">
    <property type="entry name" value="AP2/ERF_dom_sf"/>
</dbReference>
<dbReference type="EMBL" id="CP126650">
    <property type="protein sequence ID" value="WJZ83868.1"/>
    <property type="molecule type" value="Genomic_DNA"/>
</dbReference>
<dbReference type="CDD" id="cd00018">
    <property type="entry name" value="AP2"/>
    <property type="match status" value="1"/>
</dbReference>
<feature type="compositionally biased region" description="Basic residues" evidence="7">
    <location>
        <begin position="1"/>
        <end position="11"/>
    </location>
</feature>
<dbReference type="Pfam" id="PF00847">
    <property type="entry name" value="AP2"/>
    <property type="match status" value="1"/>
</dbReference>
<keyword evidence="5" id="KW-0539">Nucleus</keyword>
<name>A0ABY9BLS1_VITVI</name>
<comment type="similarity">
    <text evidence="6">Belongs to the AP2/ERF transcription factor family. ERF subfamily.</text>
</comment>
<feature type="compositionally biased region" description="Polar residues" evidence="7">
    <location>
        <begin position="20"/>
        <end position="29"/>
    </location>
</feature>
<evidence type="ECO:0000256" key="3">
    <source>
        <dbReference type="ARBA" id="ARBA00023125"/>
    </source>
</evidence>
<gene>
    <name evidence="9" type="ORF">VitviT2T_003513</name>
</gene>
<evidence type="ECO:0000256" key="7">
    <source>
        <dbReference type="SAM" id="MobiDB-lite"/>
    </source>
</evidence>